<dbReference type="GO" id="GO:0009451">
    <property type="term" value="P:RNA modification"/>
    <property type="evidence" value="ECO:0007669"/>
    <property type="project" value="InterPro"/>
</dbReference>
<dbReference type="Pfam" id="PF14432">
    <property type="entry name" value="DYW_deaminase"/>
    <property type="match status" value="1"/>
</dbReference>
<dbReference type="GO" id="GO:0003723">
    <property type="term" value="F:RNA binding"/>
    <property type="evidence" value="ECO:0007669"/>
    <property type="project" value="InterPro"/>
</dbReference>
<name>A0A8S0PGL1_OLEEU</name>
<dbReference type="PANTHER" id="PTHR47926">
    <property type="entry name" value="PENTATRICOPEPTIDE REPEAT-CONTAINING PROTEIN"/>
    <property type="match status" value="1"/>
</dbReference>
<dbReference type="PANTHER" id="PTHR47926:SF411">
    <property type="entry name" value="PENTATRICOPEPTIDE REPEAT-CONTAINING PROTEIN"/>
    <property type="match status" value="1"/>
</dbReference>
<dbReference type="Gramene" id="OE9A070724T1">
    <property type="protein sequence ID" value="OE9A070724C1"/>
    <property type="gene ID" value="OE9A070724"/>
</dbReference>
<comment type="caution">
    <text evidence="5">The sequence shown here is derived from an EMBL/GenBank/DDBJ whole genome shotgun (WGS) entry which is preliminary data.</text>
</comment>
<feature type="repeat" description="PPR" evidence="3">
    <location>
        <begin position="233"/>
        <end position="267"/>
    </location>
</feature>
<evidence type="ECO:0000259" key="4">
    <source>
        <dbReference type="Pfam" id="PF14432"/>
    </source>
</evidence>
<evidence type="ECO:0000256" key="2">
    <source>
        <dbReference type="ARBA" id="ARBA00022737"/>
    </source>
</evidence>
<dbReference type="InterPro" id="IPR046960">
    <property type="entry name" value="PPR_At4g14850-like_plant"/>
</dbReference>
<feature type="repeat" description="PPR" evidence="3">
    <location>
        <begin position="335"/>
        <end position="369"/>
    </location>
</feature>
<feature type="repeat" description="PPR" evidence="3">
    <location>
        <begin position="171"/>
        <end position="205"/>
    </location>
</feature>
<evidence type="ECO:0000313" key="5">
    <source>
        <dbReference type="EMBL" id="CAA2951263.1"/>
    </source>
</evidence>
<accession>A0A8S0PGL1</accession>
<dbReference type="EMBL" id="CACTIH010000078">
    <property type="protein sequence ID" value="CAA2951263.1"/>
    <property type="molecule type" value="Genomic_DNA"/>
</dbReference>
<reference evidence="5 6" key="1">
    <citation type="submission" date="2019-12" db="EMBL/GenBank/DDBJ databases">
        <authorList>
            <person name="Alioto T."/>
            <person name="Alioto T."/>
            <person name="Gomez Garrido J."/>
        </authorList>
    </citation>
    <scope>NUCLEOTIDE SEQUENCE [LARGE SCALE GENOMIC DNA]</scope>
</reference>
<organism evidence="5 6">
    <name type="scientific">Olea europaea subsp. europaea</name>
    <dbReference type="NCBI Taxonomy" id="158383"/>
    <lineage>
        <taxon>Eukaryota</taxon>
        <taxon>Viridiplantae</taxon>
        <taxon>Streptophyta</taxon>
        <taxon>Embryophyta</taxon>
        <taxon>Tracheophyta</taxon>
        <taxon>Spermatophyta</taxon>
        <taxon>Magnoliopsida</taxon>
        <taxon>eudicotyledons</taxon>
        <taxon>Gunneridae</taxon>
        <taxon>Pentapetalae</taxon>
        <taxon>asterids</taxon>
        <taxon>lamiids</taxon>
        <taxon>Lamiales</taxon>
        <taxon>Oleaceae</taxon>
        <taxon>Oleeae</taxon>
        <taxon>Olea</taxon>
    </lineage>
</organism>
<dbReference type="Pfam" id="PF13041">
    <property type="entry name" value="PPR_2"/>
    <property type="match status" value="2"/>
</dbReference>
<dbReference type="Proteomes" id="UP000594638">
    <property type="component" value="Unassembled WGS sequence"/>
</dbReference>
<dbReference type="GO" id="GO:0008270">
    <property type="term" value="F:zinc ion binding"/>
    <property type="evidence" value="ECO:0007669"/>
    <property type="project" value="InterPro"/>
</dbReference>
<dbReference type="Gene3D" id="1.25.40.10">
    <property type="entry name" value="Tetratricopeptide repeat domain"/>
    <property type="match status" value="4"/>
</dbReference>
<dbReference type="InterPro" id="IPR002885">
    <property type="entry name" value="PPR_rpt"/>
</dbReference>
<evidence type="ECO:0000256" key="1">
    <source>
        <dbReference type="ARBA" id="ARBA00006643"/>
    </source>
</evidence>
<dbReference type="OrthoDB" id="2122657at2759"/>
<feature type="domain" description="DYW" evidence="4">
    <location>
        <begin position="551"/>
        <end position="643"/>
    </location>
</feature>
<dbReference type="FunFam" id="1.25.40.10:FF:000470">
    <property type="entry name" value="Pentatricopeptide repeat-containing protein At5g66520"/>
    <property type="match status" value="1"/>
</dbReference>
<dbReference type="InterPro" id="IPR046848">
    <property type="entry name" value="E_motif"/>
</dbReference>
<evidence type="ECO:0000313" key="6">
    <source>
        <dbReference type="Proteomes" id="UP000594638"/>
    </source>
</evidence>
<protein>
    <submittedName>
        <fullName evidence="5">Pentatricopeptide repeat-containing At1g74630</fullName>
    </submittedName>
</protein>
<gene>
    <name evidence="5" type="ORF">OLEA9_A070724</name>
</gene>
<sequence length="643" mass="71900">MNCAEQFCISLLNNCKNLKSLKQIHAHATKIGLDSDPFVAGKLILHCAVNLSDALHYARQLLRHNPDPDAFMYNALIRGLSDSDSPENSISVFNTMIKNSTTLPDSFSFAFTLKAVANLRCFRAGSQLHCQALSRGFNIHLFVATTLISMYAECGYVLFSKKVFDEIPDPNVVTWNAMVTAFIRVNDIVGAESVFDLMPGKGLDSFNLMIAGYTKIGELEKARRVFMEMPIRDEVSWSTIIVGCAHSGHFDKAFGFFRELQCVGMRPNEASLTGVLSACAQAGALEFAKILHGLIEKVGLVWIAPVNNALIDTYSKCGSMDMARLVFERMLGKKNIVTWTSMIAGLAMQGYGEEAISLFHEMEESRIKPDGIAFIIILYACSHAGLVEQGCEIFDKMTKVYGIEPAIEHYGCMVDLYSRAGQLQKAYDFVVHMSTPPNAIIWRTLLGACSFFGDVKLAEQVKERLSKTDPNNCSDHVLLSNIYAVAGKWKDVAKTRMSMAELKMKKSPGWSMIEVDKVMYRFVAGEKQNNVIAEAQKKLKEIILKLRVEAGYIPQVGSVLHDIEEEEKEDAVITHSEKLAVAFGMARLCEGSIIRIVKNLRVCKDCHTIMKLISEVYRLEIVLRDRSRFHTFKNGICSCRDYW</sequence>
<dbReference type="Pfam" id="PF20431">
    <property type="entry name" value="E_motif"/>
    <property type="match status" value="1"/>
</dbReference>
<comment type="similarity">
    <text evidence="1">Belongs to the PPR family. PCMP-H subfamily.</text>
</comment>
<proteinExistence type="inferred from homology"/>
<dbReference type="Pfam" id="PF01535">
    <property type="entry name" value="PPR"/>
    <property type="match status" value="5"/>
</dbReference>
<feature type="repeat" description="PPR" evidence="3">
    <location>
        <begin position="69"/>
        <end position="103"/>
    </location>
</feature>
<evidence type="ECO:0000256" key="3">
    <source>
        <dbReference type="PROSITE-ProRule" id="PRU00708"/>
    </source>
</evidence>
<dbReference type="AlphaFoldDB" id="A0A8S0PGL1"/>
<dbReference type="PROSITE" id="PS51375">
    <property type="entry name" value="PPR"/>
    <property type="match status" value="4"/>
</dbReference>
<dbReference type="FunFam" id="1.25.40.10:FF:001093">
    <property type="entry name" value="Pentatricopeptide repeat-containing protein At2g34400"/>
    <property type="match status" value="1"/>
</dbReference>
<dbReference type="InterPro" id="IPR011990">
    <property type="entry name" value="TPR-like_helical_dom_sf"/>
</dbReference>
<dbReference type="NCBIfam" id="TIGR00756">
    <property type="entry name" value="PPR"/>
    <property type="match status" value="5"/>
</dbReference>
<dbReference type="InterPro" id="IPR032867">
    <property type="entry name" value="DYW_dom"/>
</dbReference>
<keyword evidence="2" id="KW-0677">Repeat</keyword>
<keyword evidence="6" id="KW-1185">Reference proteome</keyword>